<evidence type="ECO:0000256" key="1">
    <source>
        <dbReference type="ARBA" id="ARBA00022729"/>
    </source>
</evidence>
<dbReference type="Pfam" id="PF07699">
    <property type="entry name" value="Ephrin_rec_like"/>
    <property type="match status" value="2"/>
</dbReference>
<evidence type="ECO:0000256" key="7">
    <source>
        <dbReference type="SAM" id="Phobius"/>
    </source>
</evidence>
<keyword evidence="7" id="KW-0812">Transmembrane</keyword>
<feature type="signal peptide" evidence="8">
    <location>
        <begin position="1"/>
        <end position="18"/>
    </location>
</feature>
<sequence length="510" mass="56977">MMFCAFLFVVISRHFVTGEHIRLISGQNPLEGELQILKDGIWNYACYSNWTVENTKVMCRMLRNNTYRESMSAYGGYRSCWYNITCFGNEQSIDECMNGVPLRSCLLSETVVVRCVGEKVMASSGNRDGFSVRLVDGYNANEGKVEIGVNGTWRRVANTNNSWGNKEANVICSMLGYRSNNATGFHTPTLTEVRCVGNETTFERCSYKMENSCPSPYHVYLYCSCYSYHCSGSNYPYCDRVIGTCQTGCSPGRYISGSYCYPCSPGTYQPTTNQSRCYYCPFGTYQNMTGQSACQACPVGQYLSMIGSQTPCNACPPGTYQDQAGQISCKQCSIGTYQNKVEQAACIACEQGTYQNSSGKTVCIPCAGGNTTAGLGSTTQYECYKAFRQQDDFRQQTNFDILIIGATLLSGVIIFDIISCAILMRRMGWKSKTSSRTSDIHPPSLKQTVPGSETANANDTLNSRHRQDMKVNQRSFQEHVNAAFLEQEQEYDELHSYWNTTDVHDDPRLN</sequence>
<feature type="disulfide bond" evidence="5">
    <location>
        <begin position="195"/>
        <end position="205"/>
    </location>
</feature>
<evidence type="ECO:0000256" key="3">
    <source>
        <dbReference type="ARBA" id="ARBA00023157"/>
    </source>
</evidence>
<dbReference type="SMART" id="SM01411">
    <property type="entry name" value="Ephrin_rec_like"/>
    <property type="match status" value="3"/>
</dbReference>
<dbReference type="PANTHER" id="PTHR19331:SF465">
    <property type="entry name" value="EGG PEPTIDE SPERACT RECEPTOR"/>
    <property type="match status" value="1"/>
</dbReference>
<dbReference type="SUPFAM" id="SSF57184">
    <property type="entry name" value="Growth factor receptor domain"/>
    <property type="match status" value="1"/>
</dbReference>
<evidence type="ECO:0000256" key="8">
    <source>
        <dbReference type="SAM" id="SignalP"/>
    </source>
</evidence>
<keyword evidence="3 5" id="KW-1015">Disulfide bond</keyword>
<dbReference type="AlphaFoldDB" id="A0ABD3UER7"/>
<feature type="transmembrane region" description="Helical" evidence="7">
    <location>
        <begin position="401"/>
        <end position="424"/>
    </location>
</feature>
<dbReference type="Pfam" id="PF00530">
    <property type="entry name" value="SRCR"/>
    <property type="match status" value="2"/>
</dbReference>
<keyword evidence="1 8" id="KW-0732">Signal</keyword>
<keyword evidence="11" id="KW-1185">Reference proteome</keyword>
<organism evidence="10 11">
    <name type="scientific">Sinanodonta woodiana</name>
    <name type="common">Chinese pond mussel</name>
    <name type="synonym">Anodonta woodiana</name>
    <dbReference type="NCBI Taxonomy" id="1069815"/>
    <lineage>
        <taxon>Eukaryota</taxon>
        <taxon>Metazoa</taxon>
        <taxon>Spiralia</taxon>
        <taxon>Lophotrochozoa</taxon>
        <taxon>Mollusca</taxon>
        <taxon>Bivalvia</taxon>
        <taxon>Autobranchia</taxon>
        <taxon>Heteroconchia</taxon>
        <taxon>Palaeoheterodonta</taxon>
        <taxon>Unionida</taxon>
        <taxon>Unionoidea</taxon>
        <taxon>Unionidae</taxon>
        <taxon>Unioninae</taxon>
        <taxon>Sinanodonta</taxon>
    </lineage>
</organism>
<feature type="disulfide bond" evidence="5">
    <location>
        <begin position="86"/>
        <end position="96"/>
    </location>
</feature>
<keyword evidence="7" id="KW-1133">Transmembrane helix</keyword>
<feature type="domain" description="SRCR" evidence="9">
    <location>
        <begin position="132"/>
        <end position="224"/>
    </location>
</feature>
<dbReference type="SMART" id="SM00202">
    <property type="entry name" value="SR"/>
    <property type="match status" value="2"/>
</dbReference>
<keyword evidence="4" id="KW-0325">Glycoprotein</keyword>
<comment type="caution">
    <text evidence="5">Lacks conserved residue(s) required for the propagation of feature annotation.</text>
</comment>
<dbReference type="InterPro" id="IPR001190">
    <property type="entry name" value="SRCR"/>
</dbReference>
<dbReference type="PRINTS" id="PR00258">
    <property type="entry name" value="SPERACTRCPTR"/>
</dbReference>
<comment type="caution">
    <text evidence="10">The sequence shown here is derived from an EMBL/GenBank/DDBJ whole genome shotgun (WGS) entry which is preliminary data.</text>
</comment>
<reference evidence="10 11" key="1">
    <citation type="submission" date="2024-11" db="EMBL/GenBank/DDBJ databases">
        <title>Chromosome-level genome assembly of the freshwater bivalve Anodonta woodiana.</title>
        <authorList>
            <person name="Chen X."/>
        </authorList>
    </citation>
    <scope>NUCLEOTIDE SEQUENCE [LARGE SCALE GENOMIC DNA]</scope>
    <source>
        <strain evidence="10">MN2024</strain>
        <tissue evidence="10">Gills</tissue>
    </source>
</reference>
<protein>
    <recommendedName>
        <fullName evidence="9">SRCR domain-containing protein</fullName>
    </recommendedName>
</protein>
<gene>
    <name evidence="10" type="ORF">ACJMK2_018841</name>
</gene>
<keyword evidence="2" id="KW-0677">Repeat</keyword>
<dbReference type="Gene3D" id="3.10.250.10">
    <property type="entry name" value="SRCR-like domain"/>
    <property type="match status" value="2"/>
</dbReference>
<evidence type="ECO:0000313" key="10">
    <source>
        <dbReference type="EMBL" id="KAL3847952.1"/>
    </source>
</evidence>
<dbReference type="InterPro" id="IPR036772">
    <property type="entry name" value="SRCR-like_dom_sf"/>
</dbReference>
<dbReference type="PANTHER" id="PTHR19331">
    <property type="entry name" value="SCAVENGER RECEPTOR DOMAIN-CONTAINING"/>
    <property type="match status" value="1"/>
</dbReference>
<dbReference type="Proteomes" id="UP001634394">
    <property type="component" value="Unassembled WGS sequence"/>
</dbReference>
<evidence type="ECO:0000313" key="11">
    <source>
        <dbReference type="Proteomes" id="UP001634394"/>
    </source>
</evidence>
<dbReference type="InterPro" id="IPR009030">
    <property type="entry name" value="Growth_fac_rcpt_cys_sf"/>
</dbReference>
<dbReference type="EMBL" id="JBJQND010000016">
    <property type="protein sequence ID" value="KAL3847952.1"/>
    <property type="molecule type" value="Genomic_DNA"/>
</dbReference>
<dbReference type="PROSITE" id="PS50287">
    <property type="entry name" value="SRCR_2"/>
    <property type="match status" value="2"/>
</dbReference>
<evidence type="ECO:0000256" key="2">
    <source>
        <dbReference type="ARBA" id="ARBA00022737"/>
    </source>
</evidence>
<feature type="region of interest" description="Disordered" evidence="6">
    <location>
        <begin position="433"/>
        <end position="461"/>
    </location>
</feature>
<feature type="chain" id="PRO_5044846328" description="SRCR domain-containing protein" evidence="8">
    <location>
        <begin position="19"/>
        <end position="510"/>
    </location>
</feature>
<accession>A0ABD3UER7</accession>
<evidence type="ECO:0000256" key="4">
    <source>
        <dbReference type="ARBA" id="ARBA00023180"/>
    </source>
</evidence>
<proteinExistence type="predicted"/>
<feature type="domain" description="SRCR" evidence="9">
    <location>
        <begin position="21"/>
        <end position="116"/>
    </location>
</feature>
<dbReference type="SUPFAM" id="SSF56487">
    <property type="entry name" value="SRCR-like"/>
    <property type="match status" value="2"/>
</dbReference>
<dbReference type="Gene3D" id="2.10.50.10">
    <property type="entry name" value="Tumor Necrosis Factor Receptor, subunit A, domain 2"/>
    <property type="match status" value="3"/>
</dbReference>
<evidence type="ECO:0000259" key="9">
    <source>
        <dbReference type="PROSITE" id="PS50287"/>
    </source>
</evidence>
<name>A0ABD3UER7_SINWO</name>
<dbReference type="InterPro" id="IPR011641">
    <property type="entry name" value="Tyr-kin_ephrin_A/B_rcpt-like"/>
</dbReference>
<keyword evidence="7" id="KW-0472">Membrane</keyword>
<evidence type="ECO:0000256" key="6">
    <source>
        <dbReference type="SAM" id="MobiDB-lite"/>
    </source>
</evidence>
<evidence type="ECO:0000256" key="5">
    <source>
        <dbReference type="PROSITE-ProRule" id="PRU00196"/>
    </source>
</evidence>
<feature type="compositionally biased region" description="Polar residues" evidence="6">
    <location>
        <begin position="445"/>
        <end position="461"/>
    </location>
</feature>